<dbReference type="EnsemblProtists" id="PYU1_T013313">
    <property type="protein sequence ID" value="PYU1_T013313"/>
    <property type="gene ID" value="PYU1_G013284"/>
</dbReference>
<dbReference type="STRING" id="431595.K3X7W4"/>
<dbReference type="SUPFAM" id="SSF47473">
    <property type="entry name" value="EF-hand"/>
    <property type="match status" value="1"/>
</dbReference>
<dbReference type="VEuPathDB" id="FungiDB:PYU1_G013284"/>
<dbReference type="InterPro" id="IPR002048">
    <property type="entry name" value="EF_hand_dom"/>
</dbReference>
<evidence type="ECO:0000313" key="5">
    <source>
        <dbReference type="Proteomes" id="UP000019132"/>
    </source>
</evidence>
<dbReference type="InParanoid" id="K3X7W4"/>
<keyword evidence="1" id="KW-0106">Calcium</keyword>
<organism evidence="4 5">
    <name type="scientific">Globisporangium ultimum (strain ATCC 200006 / CBS 805.95 / DAOM BR144)</name>
    <name type="common">Pythium ultimum</name>
    <dbReference type="NCBI Taxonomy" id="431595"/>
    <lineage>
        <taxon>Eukaryota</taxon>
        <taxon>Sar</taxon>
        <taxon>Stramenopiles</taxon>
        <taxon>Oomycota</taxon>
        <taxon>Peronosporomycetes</taxon>
        <taxon>Pythiales</taxon>
        <taxon>Pythiaceae</taxon>
        <taxon>Globisporangium</taxon>
    </lineage>
</organism>
<keyword evidence="5" id="KW-1185">Reference proteome</keyword>
<accession>K3X7W4</accession>
<protein>
    <recommendedName>
        <fullName evidence="3">EF-hand domain-containing protein</fullName>
    </recommendedName>
</protein>
<dbReference type="PROSITE" id="PS00018">
    <property type="entry name" value="EF_HAND_1"/>
    <property type="match status" value="1"/>
</dbReference>
<feature type="domain" description="EF-hand" evidence="3">
    <location>
        <begin position="568"/>
        <end position="603"/>
    </location>
</feature>
<sequence length="815" mass="92328">MAADALNHFLSTQRLVIVSRPDFAIRKHLQENKIDPKTRLNVYDACEILLTIQSSIVSKKGKYDKKQQCVQKIMHQDKIRLRKTHEKQMANRKAVISFNILGEKSIRWETIEDANLTEICTQQPLDTGGVQSSGESQEQRSSKSPSVRVPTDQTVPISDKRSDIVTHDKKHRSLPQAAAVTLGDDEVDGVSATMSLKRRRNRKLSVAESMGLKMRDDFPDPDLVNRLKLSKRFQSKWSGGYCWCTSSLELRVMWIEDSNPEEEAPLSACEECGKRMHVLKLNRSGYKPHFSLRMILGIIVDVYDELMGPSHNLLFKSTTTRGSAGASEDTDAVSAHSALFRVLTKKFGMPKVVEGKIKLLLLSITHFVHEVDAIAVFGELLGIFARNQSYDDTHVPDEMVALCVSCYSWFYSREMVINGESILGSGRNVGQNMHSLQGNASITEIEHGKHNNWQFAKLENALLCAEEMLMYPLVSPGYLRNILLYAVEYAQAYPTKPQLAEEDNEGVEADTVKRVMWLEVHRFLRLLVGEWKQQSTEFRVVEQTLFIQPLADTATTLSAAETRAIVIEKLRLILSCFIFYDHDREGVMTVEDFTNILRKLRYLWPNEDVTAEEAASSSKDSLTFENTILAARRRFADLEGDGQICYLDFWAMLYIVGVKTLSLLKFREIPSFCRDYKLEISSDLHGLLLCYMQRSSTMLLPQGFQLGKSSLDQRTSIQHQRRVGGLHDGLFRMPNRLGTSLSLQELLAQSDPQQTQKRGVRDQIYLDGSTPSLRQNASMTAMDRFRPVSHDAGVPENSQFRGLSPVGLARNLELF</sequence>
<dbReference type="InterPro" id="IPR011992">
    <property type="entry name" value="EF-hand-dom_pair"/>
</dbReference>
<dbReference type="Proteomes" id="UP000019132">
    <property type="component" value="Unassembled WGS sequence"/>
</dbReference>
<name>K3X7W4_GLOUD</name>
<dbReference type="Gene3D" id="1.10.238.10">
    <property type="entry name" value="EF-hand"/>
    <property type="match status" value="1"/>
</dbReference>
<dbReference type="GO" id="GO:0005509">
    <property type="term" value="F:calcium ion binding"/>
    <property type="evidence" value="ECO:0007669"/>
    <property type="project" value="InterPro"/>
</dbReference>
<evidence type="ECO:0000256" key="2">
    <source>
        <dbReference type="SAM" id="MobiDB-lite"/>
    </source>
</evidence>
<proteinExistence type="predicted"/>
<reference evidence="5" key="2">
    <citation type="submission" date="2010-04" db="EMBL/GenBank/DDBJ databases">
        <authorList>
            <person name="Buell R."/>
            <person name="Hamilton J."/>
            <person name="Hostetler J."/>
        </authorList>
    </citation>
    <scope>NUCLEOTIDE SEQUENCE [LARGE SCALE GENOMIC DNA]</scope>
    <source>
        <strain evidence="5">DAOM:BR144</strain>
    </source>
</reference>
<evidence type="ECO:0000259" key="3">
    <source>
        <dbReference type="PROSITE" id="PS50222"/>
    </source>
</evidence>
<dbReference type="eggNOG" id="ENOG502QVGF">
    <property type="taxonomic scope" value="Eukaryota"/>
</dbReference>
<feature type="region of interest" description="Disordered" evidence="2">
    <location>
        <begin position="124"/>
        <end position="160"/>
    </location>
</feature>
<dbReference type="EMBL" id="GL376627">
    <property type="status" value="NOT_ANNOTATED_CDS"/>
    <property type="molecule type" value="Genomic_DNA"/>
</dbReference>
<reference evidence="4" key="3">
    <citation type="submission" date="2015-02" db="UniProtKB">
        <authorList>
            <consortium name="EnsemblProtists"/>
        </authorList>
    </citation>
    <scope>IDENTIFICATION</scope>
    <source>
        <strain evidence="4">DAOM BR144</strain>
    </source>
</reference>
<dbReference type="InterPro" id="IPR018247">
    <property type="entry name" value="EF_Hand_1_Ca_BS"/>
</dbReference>
<evidence type="ECO:0000313" key="4">
    <source>
        <dbReference type="EnsemblProtists" id="PYU1_T013313"/>
    </source>
</evidence>
<dbReference type="PROSITE" id="PS50222">
    <property type="entry name" value="EF_HAND_2"/>
    <property type="match status" value="1"/>
</dbReference>
<reference evidence="5" key="1">
    <citation type="journal article" date="2010" name="Genome Biol.">
        <title>Genome sequence of the necrotrophic plant pathogen Pythium ultimum reveals original pathogenicity mechanisms and effector repertoire.</title>
        <authorList>
            <person name="Levesque C.A."/>
            <person name="Brouwer H."/>
            <person name="Cano L."/>
            <person name="Hamilton J.P."/>
            <person name="Holt C."/>
            <person name="Huitema E."/>
            <person name="Raffaele S."/>
            <person name="Robideau G.P."/>
            <person name="Thines M."/>
            <person name="Win J."/>
            <person name="Zerillo M.M."/>
            <person name="Beakes G.W."/>
            <person name="Boore J.L."/>
            <person name="Busam D."/>
            <person name="Dumas B."/>
            <person name="Ferriera S."/>
            <person name="Fuerstenberg S.I."/>
            <person name="Gachon C.M."/>
            <person name="Gaulin E."/>
            <person name="Govers F."/>
            <person name="Grenville-Briggs L."/>
            <person name="Horner N."/>
            <person name="Hostetler J."/>
            <person name="Jiang R.H."/>
            <person name="Johnson J."/>
            <person name="Krajaejun T."/>
            <person name="Lin H."/>
            <person name="Meijer H.J."/>
            <person name="Moore B."/>
            <person name="Morris P."/>
            <person name="Phuntmart V."/>
            <person name="Puiu D."/>
            <person name="Shetty J."/>
            <person name="Stajich J.E."/>
            <person name="Tripathy S."/>
            <person name="Wawra S."/>
            <person name="van West P."/>
            <person name="Whitty B.R."/>
            <person name="Coutinho P.M."/>
            <person name="Henrissat B."/>
            <person name="Martin F."/>
            <person name="Thomas P.D."/>
            <person name="Tyler B.M."/>
            <person name="De Vries R.P."/>
            <person name="Kamoun S."/>
            <person name="Yandell M."/>
            <person name="Tisserat N."/>
            <person name="Buell C.R."/>
        </authorList>
    </citation>
    <scope>NUCLEOTIDE SEQUENCE</scope>
    <source>
        <strain evidence="5">DAOM:BR144</strain>
    </source>
</reference>
<evidence type="ECO:0000256" key="1">
    <source>
        <dbReference type="ARBA" id="ARBA00022837"/>
    </source>
</evidence>
<dbReference type="HOGENOM" id="CLU_346659_0_0_1"/>
<dbReference type="AlphaFoldDB" id="K3X7W4"/>